<protein>
    <submittedName>
        <fullName evidence="1">Uncharacterized protein</fullName>
    </submittedName>
</protein>
<evidence type="ECO:0000313" key="1">
    <source>
        <dbReference type="EMBL" id="AOO74015.1"/>
    </source>
</evidence>
<sequence length="77" mass="8906">MNSLKVISINGEEFQMTEDEILKLMTEYIKKKREWTRKVDSLIKAGKGSMVNEIKVPTVKGHSVGKNWNIQIRSIEE</sequence>
<accession>A0A1D7TSR9</accession>
<dbReference type="Proteomes" id="UP000094723">
    <property type="component" value="Chromosome"/>
</dbReference>
<name>A0A1D7TSR9_9LACO</name>
<evidence type="ECO:0000313" key="2">
    <source>
        <dbReference type="Proteomes" id="UP000094723"/>
    </source>
</evidence>
<proteinExistence type="predicted"/>
<dbReference type="AlphaFoldDB" id="A0A1D7TSR9"/>
<organism evidence="1 2">
    <name type="scientific">Ligilactobacillus salivarius</name>
    <dbReference type="NCBI Taxonomy" id="1624"/>
    <lineage>
        <taxon>Bacteria</taxon>
        <taxon>Bacillati</taxon>
        <taxon>Bacillota</taxon>
        <taxon>Bacilli</taxon>
        <taxon>Lactobacillales</taxon>
        <taxon>Lactobacillaceae</taxon>
        <taxon>Ligilactobacillus</taxon>
    </lineage>
</organism>
<dbReference type="EMBL" id="CP017107">
    <property type="protein sequence ID" value="AOO74015.1"/>
    <property type="molecule type" value="Genomic_DNA"/>
</dbReference>
<gene>
    <name evidence="1" type="ORF">BHF65_07230</name>
</gene>
<reference evidence="1 2" key="1">
    <citation type="submission" date="2016-09" db="EMBL/GenBank/DDBJ databases">
        <title>Complete Genome Sequence of Lactobacillus salivarius Jin.</title>
        <authorList>
            <person name="Jin N."/>
            <person name="Li C."/>
            <person name="Wang M."/>
            <person name="Ren D."/>
            <person name="Di Y."/>
            <person name="Pan R."/>
            <person name="Du S."/>
            <person name="Lu H."/>
            <person name="Li X."/>
            <person name="Tian M."/>
        </authorList>
    </citation>
    <scope>NUCLEOTIDE SEQUENCE [LARGE SCALE GENOMIC DNA]</scope>
    <source>
        <strain evidence="1 2">CICC 23174</strain>
    </source>
</reference>